<gene>
    <name evidence="3" type="ORF">SAMN04488693_106102</name>
</gene>
<accession>A0A1G8I1I8</accession>
<reference evidence="3 4" key="1">
    <citation type="submission" date="2016-10" db="EMBL/GenBank/DDBJ databases">
        <authorList>
            <person name="de Groot N.N."/>
        </authorList>
    </citation>
    <scope>NUCLEOTIDE SEQUENCE [LARGE SCALE GENOMIC DNA]</scope>
    <source>
        <strain evidence="3 4">NP_1H</strain>
    </source>
</reference>
<dbReference type="Proteomes" id="UP000199258">
    <property type="component" value="Unassembled WGS sequence"/>
</dbReference>
<dbReference type="InterPro" id="IPR047650">
    <property type="entry name" value="Transpos_IS110"/>
</dbReference>
<evidence type="ECO:0000259" key="2">
    <source>
        <dbReference type="Pfam" id="PF02371"/>
    </source>
</evidence>
<dbReference type="STRING" id="335973.SAMN04488693_106102"/>
<dbReference type="AlphaFoldDB" id="A0A1G8I1I8"/>
<dbReference type="PANTHER" id="PTHR33055">
    <property type="entry name" value="TRANSPOSASE FOR INSERTION SEQUENCE ELEMENT IS1111A"/>
    <property type="match status" value="1"/>
</dbReference>
<evidence type="ECO:0000313" key="3">
    <source>
        <dbReference type="EMBL" id="SDI12744.1"/>
    </source>
</evidence>
<keyword evidence="4" id="KW-1185">Reference proteome</keyword>
<dbReference type="PANTHER" id="PTHR33055:SF15">
    <property type="entry name" value="TRANSPOSASE-RELATED"/>
    <property type="match status" value="1"/>
</dbReference>
<dbReference type="GO" id="GO:0006313">
    <property type="term" value="P:DNA transposition"/>
    <property type="evidence" value="ECO:0007669"/>
    <property type="project" value="InterPro"/>
</dbReference>
<dbReference type="NCBIfam" id="NF033542">
    <property type="entry name" value="transpos_IS110"/>
    <property type="match status" value="1"/>
</dbReference>
<organism evidence="3 4">
    <name type="scientific">Arthrobacter subterraneus</name>
    <dbReference type="NCBI Taxonomy" id="335973"/>
    <lineage>
        <taxon>Bacteria</taxon>
        <taxon>Bacillati</taxon>
        <taxon>Actinomycetota</taxon>
        <taxon>Actinomycetes</taxon>
        <taxon>Micrococcales</taxon>
        <taxon>Micrococcaceae</taxon>
        <taxon>Arthrobacter</taxon>
    </lineage>
</organism>
<feature type="domain" description="Transposase IS110-like N-terminal" evidence="1">
    <location>
        <begin position="11"/>
        <end position="158"/>
    </location>
</feature>
<dbReference type="GO" id="GO:0003677">
    <property type="term" value="F:DNA binding"/>
    <property type="evidence" value="ECO:0007669"/>
    <property type="project" value="InterPro"/>
</dbReference>
<dbReference type="Pfam" id="PF02371">
    <property type="entry name" value="Transposase_20"/>
    <property type="match status" value="1"/>
</dbReference>
<dbReference type="GO" id="GO:0004803">
    <property type="term" value="F:transposase activity"/>
    <property type="evidence" value="ECO:0007669"/>
    <property type="project" value="InterPro"/>
</dbReference>
<evidence type="ECO:0000313" key="4">
    <source>
        <dbReference type="Proteomes" id="UP000199258"/>
    </source>
</evidence>
<dbReference type="InterPro" id="IPR002525">
    <property type="entry name" value="Transp_IS110-like_N"/>
</dbReference>
<feature type="domain" description="Transposase IS116/IS110/IS902 C-terminal" evidence="2">
    <location>
        <begin position="256"/>
        <end position="341"/>
    </location>
</feature>
<dbReference type="Pfam" id="PF01548">
    <property type="entry name" value="DEDD_Tnp_IS110"/>
    <property type="match status" value="1"/>
</dbReference>
<sequence>MDMDILHERAAGIDIAKRGATVCVRKPGGSEQGFTSTVTSWEATTDRILELREFLVGQKVTVVMMEATSDYWKPFYYLLEEDLPVMLVNAKAARNIPRRKTDVADAVWLARLAAHGLLRASFVPPEPIRELRDLTRSRAIAVRDRTREIQRLEKFLESSGIKLSSVASNLTGASGRAMLDALITGERDPEVLACMAKGKLRNKIPELTDALKGRFKDHHAFMVGLHLEQIDAHTRMIDALTERIEASMRPFRCAREALMTIPGIAELTADVIIAETGADMSVFPDAAHLASWTGICPGNNESAGKVKSTKIPPGNKYLKAALGTAAMVAVRDQNSYLGARYRRIKTRRGAQRALVAIEHSILTAIWHMLANGECYKEPDEDRYVRMNQVKTTNRAVKQLRQLGYDVTLAPTSAA</sequence>
<protein>
    <submittedName>
        <fullName evidence="3">Transposase</fullName>
    </submittedName>
</protein>
<dbReference type="EMBL" id="FNDT01000006">
    <property type="protein sequence ID" value="SDI12744.1"/>
    <property type="molecule type" value="Genomic_DNA"/>
</dbReference>
<dbReference type="InterPro" id="IPR003346">
    <property type="entry name" value="Transposase_20"/>
</dbReference>
<proteinExistence type="predicted"/>
<name>A0A1G8I1I8_9MICC</name>
<evidence type="ECO:0000259" key="1">
    <source>
        <dbReference type="Pfam" id="PF01548"/>
    </source>
</evidence>